<dbReference type="CDD" id="cd02947">
    <property type="entry name" value="TRX_family"/>
    <property type="match status" value="1"/>
</dbReference>
<evidence type="ECO:0000313" key="2">
    <source>
        <dbReference type="EMBL" id="EXI80703.1"/>
    </source>
</evidence>
<gene>
    <name evidence="2" type="ORF">AW10_01610</name>
</gene>
<dbReference type="Pfam" id="PF00085">
    <property type="entry name" value="Thioredoxin"/>
    <property type="match status" value="1"/>
</dbReference>
<dbReference type="AlphaFoldDB" id="A0A011NDD2"/>
<evidence type="ECO:0000259" key="1">
    <source>
        <dbReference type="Pfam" id="PF00085"/>
    </source>
</evidence>
<organism evidence="2 3">
    <name type="scientific">Candidatus Accumulibacter appositus</name>
    <dbReference type="NCBI Taxonomy" id="1454003"/>
    <lineage>
        <taxon>Bacteria</taxon>
        <taxon>Pseudomonadati</taxon>
        <taxon>Pseudomonadota</taxon>
        <taxon>Betaproteobacteria</taxon>
        <taxon>Candidatus Accumulibacter</taxon>
    </lineage>
</organism>
<dbReference type="InterPro" id="IPR013766">
    <property type="entry name" value="Thioredoxin_domain"/>
</dbReference>
<dbReference type="InterPro" id="IPR036249">
    <property type="entry name" value="Thioredoxin-like_sf"/>
</dbReference>
<dbReference type="PATRIC" id="fig|1454003.3.peg.1662"/>
<evidence type="ECO:0000313" key="3">
    <source>
        <dbReference type="Proteomes" id="UP000021816"/>
    </source>
</evidence>
<dbReference type="EMBL" id="JEMX01000029">
    <property type="protein sequence ID" value="EXI80703.1"/>
    <property type="molecule type" value="Genomic_DNA"/>
</dbReference>
<protein>
    <submittedName>
        <fullName evidence="2">Thioredoxin</fullName>
    </submittedName>
</protein>
<comment type="caution">
    <text evidence="2">The sequence shown here is derived from an EMBL/GenBank/DDBJ whole genome shotgun (WGS) entry which is preliminary data.</text>
</comment>
<proteinExistence type="predicted"/>
<feature type="domain" description="Thioredoxin" evidence="1">
    <location>
        <begin position="22"/>
        <end position="82"/>
    </location>
</feature>
<accession>A0A011NDD2</accession>
<dbReference type="Proteomes" id="UP000021816">
    <property type="component" value="Unassembled WGS sequence"/>
</dbReference>
<dbReference type="STRING" id="1454003.AW10_01610"/>
<sequence length="148" mass="16885">MASAERSTQPPQRTERGPALAEFVIVCLCAEWCGVCREYRDGFTDVARQLPAAGFHWLDIEEHADDLGDLDVENFPTLLIKRRELVLFYGAMLPTPSHLKRTIEVFLEQSSDESREYAFSNVERQGWQEDADLRRLNAVSLGELCHQS</sequence>
<dbReference type="SUPFAM" id="SSF52833">
    <property type="entry name" value="Thioredoxin-like"/>
    <property type="match status" value="1"/>
</dbReference>
<reference evidence="2 3" key="1">
    <citation type="submission" date="2014-02" db="EMBL/GenBank/DDBJ databases">
        <title>Expanding our view of genomic diversity in Candidatus Accumulibacter clades.</title>
        <authorList>
            <person name="Skennerton C.T."/>
            <person name="Barr J.J."/>
            <person name="Slater F.R."/>
            <person name="Bond P.L."/>
            <person name="Tyson G.W."/>
        </authorList>
    </citation>
    <scope>NUCLEOTIDE SEQUENCE [LARGE SCALE GENOMIC DNA]</scope>
    <source>
        <strain evidence="3">BA-92</strain>
    </source>
</reference>
<dbReference type="Gene3D" id="3.40.30.10">
    <property type="entry name" value="Glutaredoxin"/>
    <property type="match status" value="1"/>
</dbReference>
<name>A0A011NDD2_9PROT</name>